<keyword evidence="4" id="KW-0472">Membrane</keyword>
<evidence type="ECO:0000259" key="6">
    <source>
        <dbReference type="Pfam" id="PF04357"/>
    </source>
</evidence>
<keyword evidence="5" id="KW-0175">Coiled coil</keyword>
<dbReference type="Proteomes" id="UP000321412">
    <property type="component" value="Unassembled WGS sequence"/>
</dbReference>
<dbReference type="PANTHER" id="PTHR36985:SF1">
    <property type="entry name" value="TRANSLOCATION AND ASSEMBLY MODULE SUBUNIT TAMB"/>
    <property type="match status" value="1"/>
</dbReference>
<dbReference type="InterPro" id="IPR007452">
    <property type="entry name" value="TamB_C"/>
</dbReference>
<evidence type="ECO:0000256" key="3">
    <source>
        <dbReference type="ARBA" id="ARBA00022989"/>
    </source>
</evidence>
<dbReference type="GO" id="GO:0097347">
    <property type="term" value="C:TAM protein secretion complex"/>
    <property type="evidence" value="ECO:0007669"/>
    <property type="project" value="TreeGrafter"/>
</dbReference>
<evidence type="ECO:0000313" key="7">
    <source>
        <dbReference type="EMBL" id="TXD38560.1"/>
    </source>
</evidence>
<reference evidence="7 8" key="1">
    <citation type="submission" date="2019-08" db="EMBL/GenBank/DDBJ databases">
        <title>Bradymonadales sp. TMQ4.</title>
        <authorList>
            <person name="Liang Q."/>
        </authorList>
    </citation>
    <scope>NUCLEOTIDE SEQUENCE [LARGE SCALE GENOMIC DNA]</scope>
    <source>
        <strain evidence="7 8">TMQ4</strain>
    </source>
</reference>
<dbReference type="Pfam" id="PF04357">
    <property type="entry name" value="TamB"/>
    <property type="match status" value="1"/>
</dbReference>
<proteinExistence type="predicted"/>
<feature type="coiled-coil region" evidence="5">
    <location>
        <begin position="622"/>
        <end position="649"/>
    </location>
</feature>
<keyword evidence="2" id="KW-0812">Transmembrane</keyword>
<gene>
    <name evidence="7" type="ORF">FRC98_06680</name>
</gene>
<keyword evidence="3" id="KW-1133">Transmembrane helix</keyword>
<accession>A0A5C6XK99</accession>
<comment type="caution">
    <text evidence="7">The sequence shown here is derived from an EMBL/GenBank/DDBJ whole genome shotgun (WGS) entry which is preliminary data.</text>
</comment>
<sequence length="1801" mass="196268">MMKRWMIRIGKALGLILAIILGLVVLALLIVQIGAVRDPLVQRILASVNTSLEGRVEVGEVNGPLLGSASVRDIAIFDGRDNLAAFIPEATLSYSLGSLIRGQLVIDEVAAQRPGVVVRTYPDGALNWTTLTQPSEEPSKPLGFPIFVERVALNDAMLAYVNQATESPDSPDLVQHRDALLNALSQAAQTPAELPNLWRSAWTASAPSTDGAPAAPLSASLTDLNAEASASLYQRDILVDLTRFDVNAELDWLAGTHPISLGTSEVRISETLTHAELGALKVGDLLSLSALRATLILPEAPAEASTESDDEAIAAPPFREVFAHLDTLTLPATTLERFSGQELGLPGELRLSARVSGTDQIEALANLHLPDTEEPILLSAQLADFTSETPRYLATLSTPRLDTATLAPALDLPPASTRLRAQVMGMGFDPKTLHTGLRLRLDETRYDTYEASLAYVAGDLSEGDIRAHRLAALSPYLNLFASAHLDPEGRARAVVRTTADPDQARRTAELTGTPPVTADLAIDLDAAFDPEQNDPLQAAQTVDLDANWRFEGFDAFDIVINNSRGTLTADVERVGASAERFRGRYTLDARAAGVRFDGFSLGTFRARDQGRIELQLPLDDPLASLTDLNNDLRLDLTNLRAQGNHLERASLRATSEKRPDAPRSLQSRLRLKASGIHTPDASVDHVESDLRATARLGSGTDPFESLRAFTLSGDLSTESLRAPASDATIASATLGVDLRGQLNAPLGDLRLQLDEVTLGTETFERADLRVAMASGDTARVEAEIWRDATRRYDLGATVKHQEQYTDLTLTELHLASDQTRWETTEESRIHFDGRRLTLDDLELNRQDSNQSIRAHGTFTPGRSQDLELAIRNLAPGQLSSDFHLDQLPDIGGQIDLAMTLGGTASNPTLDVKTDASAITYEGEGPFNLSLSADYADGEARIPEVTLSAYEQDILEMSATLPLRFDLEGNTSIDWDEDFRINLDLAEITLRDFHQPLPILNDYGIEGDVNGRIRWSGSLENPNLEVDLNAQGLQFTGEVNGDFISLRSIDLATQTTYSPPRGRRGGLDSRINLDWRSERIARIHASAALPLAQWLRSATGYSDEEILWRDAFLTLPVRLLVDIPDINLESIPIQQLREADATGEGSILIDLDGTVARPTGRIDIGLQKLGWTHFRDMFIDINARLGDGRLNVERLRFEWDADEILVADGSLPLPIEDFLAGRTLEDIPLNFRAQLRQLPISKLSAFNYEFARVRGDIAAYLTLDGSLRAPRLEARAGLFDTRLGDGSTGTISMEIRGEDNLLNLDARLCRQYSDLATMTAALPVNLDVIALAGGADWQAPGELRVDVKSEPMELDKVLPTQLLSDVIEEPEGTLEADLEVRGDWQNPTIDGQFDLDKAAITIVPIGRRFVDIDADIALDNDTLDINTFVLNDGPSRATLTGSVGHDRFIPDEVDLRLESSEFNLAGLAVDFPVYVSTTTTARGSLQGSPGNIDVNVGGLEVVLTDNQEQGLHTTELDPDIVVLNGRNQNQTEEQTDASELANRDLSDPGAMNLRVNVTVDRDAWVRHPIGDVNIQADIVALLAGTNVSLTGSAEAIRGDLEFLGRRFIVQPSEVVFTGATPPNPRLQLEATYELDRAITQALGPPSEGDPRIIFRITGSADNPQLLLQSDPAMTDTEILFVLMTGRPPSRGDVGQDEGVANQALGAVSGLFFGLLQDQLAGTVPVDVLRLEPGDGGLQGGRLEFGKYITNDIFVSYRVQFGGDEDDATNIVRVEYHFLPRWMVELTYTDRNEGGANIFWDVY</sequence>
<evidence type="ECO:0000256" key="2">
    <source>
        <dbReference type="ARBA" id="ARBA00022692"/>
    </source>
</evidence>
<comment type="subcellular location">
    <subcellularLocation>
        <location evidence="1">Membrane</location>
        <topology evidence="1">Single-pass membrane protein</topology>
    </subcellularLocation>
</comment>
<dbReference type="OrthoDB" id="5475865at2"/>
<evidence type="ECO:0000256" key="5">
    <source>
        <dbReference type="SAM" id="Coils"/>
    </source>
</evidence>
<feature type="domain" description="Translocation and assembly module TamB C-terminal" evidence="6">
    <location>
        <begin position="1435"/>
        <end position="1798"/>
    </location>
</feature>
<evidence type="ECO:0000256" key="4">
    <source>
        <dbReference type="ARBA" id="ARBA00023136"/>
    </source>
</evidence>
<keyword evidence="8" id="KW-1185">Reference proteome</keyword>
<dbReference type="GO" id="GO:0009306">
    <property type="term" value="P:protein secretion"/>
    <property type="evidence" value="ECO:0007669"/>
    <property type="project" value="InterPro"/>
</dbReference>
<evidence type="ECO:0000313" key="8">
    <source>
        <dbReference type="Proteomes" id="UP000321412"/>
    </source>
</evidence>
<dbReference type="GO" id="GO:0005886">
    <property type="term" value="C:plasma membrane"/>
    <property type="evidence" value="ECO:0007669"/>
    <property type="project" value="InterPro"/>
</dbReference>
<name>A0A5C6XK99_9DELT</name>
<dbReference type="PANTHER" id="PTHR36985">
    <property type="entry name" value="TRANSLOCATION AND ASSEMBLY MODULE SUBUNIT TAMB"/>
    <property type="match status" value="1"/>
</dbReference>
<evidence type="ECO:0000256" key="1">
    <source>
        <dbReference type="ARBA" id="ARBA00004167"/>
    </source>
</evidence>
<dbReference type="EMBL" id="VOSM01000002">
    <property type="protein sequence ID" value="TXD38560.1"/>
    <property type="molecule type" value="Genomic_DNA"/>
</dbReference>
<organism evidence="7 8">
    <name type="scientific">Lujinxingia vulgaris</name>
    <dbReference type="NCBI Taxonomy" id="2600176"/>
    <lineage>
        <taxon>Bacteria</taxon>
        <taxon>Deltaproteobacteria</taxon>
        <taxon>Bradymonadales</taxon>
        <taxon>Lujinxingiaceae</taxon>
        <taxon>Lujinxingia</taxon>
    </lineage>
</organism>
<protein>
    <recommendedName>
        <fullName evidence="6">Translocation and assembly module TamB C-terminal domain-containing protein</fullName>
    </recommendedName>
</protein>